<accession>A0A2N5V7B8</accession>
<sequence length="124" mass="14125">MVSNCMMGLSGRKQTGRFWGGVRRINDWLFFLRRWLTVQIKHHISSRDRVCQYQQALVDEEGCHVKKSDEATPHPDKLLVGGDVLLGRLSQGLQKEPGLRAVPHSVRGRALKHCQARLASLRDK</sequence>
<dbReference type="AlphaFoldDB" id="A0A2N5V7B8"/>
<dbReference type="Proteomes" id="UP000235392">
    <property type="component" value="Unassembled WGS sequence"/>
</dbReference>
<evidence type="ECO:0000313" key="1">
    <source>
        <dbReference type="EMBL" id="PLW45899.1"/>
    </source>
</evidence>
<reference evidence="1 2" key="1">
    <citation type="submission" date="2017-11" db="EMBL/GenBank/DDBJ databases">
        <title>De novo assembly and phasing of dikaryotic genomes from two isolates of Puccinia coronata f. sp. avenae, the causal agent of oat crown rust.</title>
        <authorList>
            <person name="Miller M.E."/>
            <person name="Zhang Y."/>
            <person name="Omidvar V."/>
            <person name="Sperschneider J."/>
            <person name="Schwessinger B."/>
            <person name="Raley C."/>
            <person name="Palmer J.M."/>
            <person name="Garnica D."/>
            <person name="Upadhyaya N."/>
            <person name="Rathjen J."/>
            <person name="Taylor J.M."/>
            <person name="Park R.F."/>
            <person name="Dodds P.N."/>
            <person name="Hirsch C.D."/>
            <person name="Kianian S.F."/>
            <person name="Figueroa M."/>
        </authorList>
    </citation>
    <scope>NUCLEOTIDE SEQUENCE [LARGE SCALE GENOMIC DNA]</scope>
    <source>
        <strain evidence="1">12SD80</strain>
    </source>
</reference>
<dbReference type="EMBL" id="PGCI01000044">
    <property type="protein sequence ID" value="PLW45899.1"/>
    <property type="molecule type" value="Genomic_DNA"/>
</dbReference>
<gene>
    <name evidence="1" type="ORF">PCASD_08648</name>
</gene>
<comment type="caution">
    <text evidence="1">The sequence shown here is derived from an EMBL/GenBank/DDBJ whole genome shotgun (WGS) entry which is preliminary data.</text>
</comment>
<protein>
    <submittedName>
        <fullName evidence="1">Uncharacterized protein</fullName>
    </submittedName>
</protein>
<name>A0A2N5V7B8_9BASI</name>
<proteinExistence type="predicted"/>
<organism evidence="1 2">
    <name type="scientific">Puccinia coronata f. sp. avenae</name>
    <dbReference type="NCBI Taxonomy" id="200324"/>
    <lineage>
        <taxon>Eukaryota</taxon>
        <taxon>Fungi</taxon>
        <taxon>Dikarya</taxon>
        <taxon>Basidiomycota</taxon>
        <taxon>Pucciniomycotina</taxon>
        <taxon>Pucciniomycetes</taxon>
        <taxon>Pucciniales</taxon>
        <taxon>Pucciniaceae</taxon>
        <taxon>Puccinia</taxon>
    </lineage>
</organism>
<evidence type="ECO:0000313" key="2">
    <source>
        <dbReference type="Proteomes" id="UP000235392"/>
    </source>
</evidence>